<reference evidence="3 4" key="1">
    <citation type="journal article" date="2014" name="Int. J. Syst. Evol. Microbiol.">
        <title>Complete genome sequence of Corynebacterium casei LMG S-19264T (=DSM 44701T), isolated from a smear-ripened cheese.</title>
        <authorList>
            <consortium name="US DOE Joint Genome Institute (JGI-PGF)"/>
            <person name="Walter F."/>
            <person name="Albersmeier A."/>
            <person name="Kalinowski J."/>
            <person name="Ruckert C."/>
        </authorList>
    </citation>
    <scope>NUCLEOTIDE SEQUENCE [LARGE SCALE GENOMIC DNA]</scope>
    <source>
        <strain evidence="3 4">KCTC 23968</strain>
    </source>
</reference>
<proteinExistence type="predicted"/>
<organism evidence="3 4">
    <name type="scientific">Litorimonas cladophorae</name>
    <dbReference type="NCBI Taxonomy" id="1220491"/>
    <lineage>
        <taxon>Bacteria</taxon>
        <taxon>Pseudomonadati</taxon>
        <taxon>Pseudomonadota</taxon>
        <taxon>Alphaproteobacteria</taxon>
        <taxon>Maricaulales</taxon>
        <taxon>Robiginitomaculaceae</taxon>
    </lineage>
</organism>
<name>A0A918NJE5_9PROT</name>
<dbReference type="InterPro" id="IPR002701">
    <property type="entry name" value="CM_II_prokaryot"/>
</dbReference>
<protein>
    <recommendedName>
        <fullName evidence="1">chorismate mutase</fullName>
        <ecNumber evidence="1">5.4.99.5</ecNumber>
    </recommendedName>
</protein>
<dbReference type="GO" id="GO:0004106">
    <property type="term" value="F:chorismate mutase activity"/>
    <property type="evidence" value="ECO:0007669"/>
    <property type="project" value="UniProtKB-EC"/>
</dbReference>
<comment type="caution">
    <text evidence="3">The sequence shown here is derived from an EMBL/GenBank/DDBJ whole genome shotgun (WGS) entry which is preliminary data.</text>
</comment>
<feature type="domain" description="Chorismate mutase" evidence="2">
    <location>
        <begin position="2"/>
        <end position="89"/>
    </location>
</feature>
<dbReference type="Proteomes" id="UP000600865">
    <property type="component" value="Unassembled WGS sequence"/>
</dbReference>
<dbReference type="RefSeq" id="WP_189586009.1">
    <property type="nucleotide sequence ID" value="NZ_BMYV01000002.1"/>
</dbReference>
<dbReference type="InterPro" id="IPR036263">
    <property type="entry name" value="Chorismate_II_sf"/>
</dbReference>
<evidence type="ECO:0000259" key="2">
    <source>
        <dbReference type="PROSITE" id="PS51168"/>
    </source>
</evidence>
<dbReference type="SMART" id="SM00830">
    <property type="entry name" value="CM_2"/>
    <property type="match status" value="1"/>
</dbReference>
<sequence length="249" mass="26629">MSEDTPDIETVRREIDRVDTALLKLIAERLELSGQVRKAKGGMRVWRPSREDSHVRQLARAAEATPASLVSTIWAELMSASLAAQGPMRLHVALEGDVLSNWSLVRDRFGAALDVLTYPTTSAALAACYAEGEGVAVLPSPAPPPGGMVSWWTALGPGGAMEGLHILAGLPRTGRRDWPRAVAVADVVLTPSGADQTLLCVKDQDLLPEGAILRAVSGDFRLYSLDGFHDLPASPTRRVIGCLPRPIGQ</sequence>
<evidence type="ECO:0000313" key="3">
    <source>
        <dbReference type="EMBL" id="GGX72181.1"/>
    </source>
</evidence>
<accession>A0A918NJE5</accession>
<evidence type="ECO:0000313" key="4">
    <source>
        <dbReference type="Proteomes" id="UP000600865"/>
    </source>
</evidence>
<dbReference type="Pfam" id="PF01817">
    <property type="entry name" value="CM_2"/>
    <property type="match status" value="1"/>
</dbReference>
<dbReference type="AlphaFoldDB" id="A0A918NJE5"/>
<dbReference type="GO" id="GO:0046417">
    <property type="term" value="P:chorismate metabolic process"/>
    <property type="evidence" value="ECO:0007669"/>
    <property type="project" value="InterPro"/>
</dbReference>
<keyword evidence="4" id="KW-1185">Reference proteome</keyword>
<dbReference type="PROSITE" id="PS51168">
    <property type="entry name" value="CHORISMATE_MUT_2"/>
    <property type="match status" value="1"/>
</dbReference>
<dbReference type="Gene3D" id="1.20.59.10">
    <property type="entry name" value="Chorismate mutase"/>
    <property type="match status" value="1"/>
</dbReference>
<dbReference type="SUPFAM" id="SSF48600">
    <property type="entry name" value="Chorismate mutase II"/>
    <property type="match status" value="1"/>
</dbReference>
<dbReference type="InterPro" id="IPR036979">
    <property type="entry name" value="CM_dom_sf"/>
</dbReference>
<gene>
    <name evidence="3" type="ORF">GCM10011309_23080</name>
</gene>
<dbReference type="EMBL" id="BMYV01000002">
    <property type="protein sequence ID" value="GGX72181.1"/>
    <property type="molecule type" value="Genomic_DNA"/>
</dbReference>
<evidence type="ECO:0000256" key="1">
    <source>
        <dbReference type="ARBA" id="ARBA00012404"/>
    </source>
</evidence>
<dbReference type="EC" id="5.4.99.5" evidence="1"/>